<proteinExistence type="predicted"/>
<dbReference type="InterPro" id="IPR021516">
    <property type="entry name" value="DUF3179"/>
</dbReference>
<keyword evidence="1" id="KW-0812">Transmembrane</keyword>
<comment type="caution">
    <text evidence="2">The sequence shown here is derived from an EMBL/GenBank/DDBJ whole genome shotgun (WGS) entry which is preliminary data.</text>
</comment>
<evidence type="ECO:0000313" key="2">
    <source>
        <dbReference type="EMBL" id="KKR99839.1"/>
    </source>
</evidence>
<reference evidence="2 3" key="1">
    <citation type="journal article" date="2015" name="Nature">
        <title>rRNA introns, odd ribosomes, and small enigmatic genomes across a large radiation of phyla.</title>
        <authorList>
            <person name="Brown C.T."/>
            <person name="Hug L.A."/>
            <person name="Thomas B.C."/>
            <person name="Sharon I."/>
            <person name="Castelle C.J."/>
            <person name="Singh A."/>
            <person name="Wilkins M.J."/>
            <person name="Williams K.H."/>
            <person name="Banfield J.F."/>
        </authorList>
    </citation>
    <scope>NUCLEOTIDE SEQUENCE [LARGE SCALE GENOMIC DNA]</scope>
</reference>
<sequence>MTIKKEQKNLLIGLGIFILVILILTLIRTWRMSNVEKMMQGAELPYGLLEEAVSYDGDSYLVPPTQIYESGSELPALTNPDFDTVAQADAYLADDIPGVDVEVNGQHRFYSYQILNWHEVVNDTFGEVDLAVTHCSFCKSSAVYDRNVDGKTLEFENSGLVYNNNQLLESNDESLWIQLSGKAISGKYLGEKLNAYQFNVLTWAQWSEHYPNGEVLSTDTGYVRDYGMHPNQNYDVAKTIYYPMNVDIKYMAAKWDIDGLAINNDAIAFSDDIMKGMYAANEVVDGMSIVGFWNEDLKQTFIYASQVNDQVLTFSYDFNTQTMTDDQTGSTWNSNGLALSGSLTGTQLTRIQTRPSFWMCWYAIYPQTQIAFIDTASDNTDEAEQGSSLEINSDTLNATLKE</sequence>
<protein>
    <recommendedName>
        <fullName evidence="4">DUF3179 domain-containing protein</fullName>
    </recommendedName>
</protein>
<evidence type="ECO:0000256" key="1">
    <source>
        <dbReference type="SAM" id="Phobius"/>
    </source>
</evidence>
<organism evidence="2 3">
    <name type="scientific">Candidatus Uhrbacteria bacterium GW2011_GWC1_41_20</name>
    <dbReference type="NCBI Taxonomy" id="1618983"/>
    <lineage>
        <taxon>Bacteria</taxon>
        <taxon>Candidatus Uhriibacteriota</taxon>
    </lineage>
</organism>
<accession>A0A0G0VFU7</accession>
<dbReference type="Proteomes" id="UP000033930">
    <property type="component" value="Unassembled WGS sequence"/>
</dbReference>
<dbReference type="AlphaFoldDB" id="A0A0G0VFU7"/>
<name>A0A0G0VFU7_9BACT</name>
<evidence type="ECO:0000313" key="3">
    <source>
        <dbReference type="Proteomes" id="UP000033930"/>
    </source>
</evidence>
<evidence type="ECO:0008006" key="4">
    <source>
        <dbReference type="Google" id="ProtNLM"/>
    </source>
</evidence>
<dbReference type="Pfam" id="PF11376">
    <property type="entry name" value="DUF3179"/>
    <property type="match status" value="1"/>
</dbReference>
<feature type="transmembrane region" description="Helical" evidence="1">
    <location>
        <begin position="12"/>
        <end position="30"/>
    </location>
</feature>
<gene>
    <name evidence="2" type="ORF">UU50_C0002G0021</name>
</gene>
<keyword evidence="1" id="KW-1133">Transmembrane helix</keyword>
<keyword evidence="1" id="KW-0472">Membrane</keyword>
<dbReference type="EMBL" id="LCAW01000002">
    <property type="protein sequence ID" value="KKR99839.1"/>
    <property type="molecule type" value="Genomic_DNA"/>
</dbReference>